<sequence>MQDTSSVSEPRIACSPLISVRIKFLS</sequence>
<protein>
    <submittedName>
        <fullName evidence="1">Uncharacterized protein</fullName>
    </submittedName>
</protein>
<accession>A0A0E9P7Y5</accession>
<name>A0A0E9P7Y5_ANGAN</name>
<evidence type="ECO:0000313" key="1">
    <source>
        <dbReference type="EMBL" id="JAH00402.1"/>
    </source>
</evidence>
<organism evidence="1">
    <name type="scientific">Anguilla anguilla</name>
    <name type="common">European freshwater eel</name>
    <name type="synonym">Muraena anguilla</name>
    <dbReference type="NCBI Taxonomy" id="7936"/>
    <lineage>
        <taxon>Eukaryota</taxon>
        <taxon>Metazoa</taxon>
        <taxon>Chordata</taxon>
        <taxon>Craniata</taxon>
        <taxon>Vertebrata</taxon>
        <taxon>Euteleostomi</taxon>
        <taxon>Actinopterygii</taxon>
        <taxon>Neopterygii</taxon>
        <taxon>Teleostei</taxon>
        <taxon>Anguilliformes</taxon>
        <taxon>Anguillidae</taxon>
        <taxon>Anguilla</taxon>
    </lineage>
</organism>
<reference evidence="1" key="2">
    <citation type="journal article" date="2015" name="Fish Shellfish Immunol.">
        <title>Early steps in the European eel (Anguilla anguilla)-Vibrio vulnificus interaction in the gills: Role of the RtxA13 toxin.</title>
        <authorList>
            <person name="Callol A."/>
            <person name="Pajuelo D."/>
            <person name="Ebbesson L."/>
            <person name="Teles M."/>
            <person name="MacKenzie S."/>
            <person name="Amaro C."/>
        </authorList>
    </citation>
    <scope>NUCLEOTIDE SEQUENCE</scope>
</reference>
<proteinExistence type="predicted"/>
<dbReference type="EMBL" id="GBXM01108175">
    <property type="protein sequence ID" value="JAH00402.1"/>
    <property type="molecule type" value="Transcribed_RNA"/>
</dbReference>
<reference evidence="1" key="1">
    <citation type="submission" date="2014-11" db="EMBL/GenBank/DDBJ databases">
        <authorList>
            <person name="Amaro Gonzalez C."/>
        </authorList>
    </citation>
    <scope>NUCLEOTIDE SEQUENCE</scope>
</reference>
<dbReference type="AlphaFoldDB" id="A0A0E9P7Y5"/>